<sequence length="138" mass="15674">MAKRKIIELIRSLAILYAFLWIGNGIVYLVPLGIPGSIVGLLLLFFGLTTQLIKVEWIFFGANLLIRYMMVLFVPISVGIMQHFDVLISQAKALLIPNIVSSLITLVIVGTLADYLFMRHSFARLRKKALQRKMKDRL</sequence>
<keyword evidence="4 6" id="KW-1133">Transmembrane helix</keyword>
<name>A0A4R1KR70_9PAST</name>
<comment type="subcellular location">
    <subcellularLocation>
        <location evidence="1">Cell membrane</location>
        <topology evidence="1">Multi-pass membrane protein</topology>
    </subcellularLocation>
</comment>
<protein>
    <submittedName>
        <fullName evidence="7">Holin-like protein</fullName>
    </submittedName>
</protein>
<feature type="transmembrane region" description="Helical" evidence="6">
    <location>
        <begin position="36"/>
        <end position="53"/>
    </location>
</feature>
<feature type="transmembrane region" description="Helical" evidence="6">
    <location>
        <begin position="12"/>
        <end position="30"/>
    </location>
</feature>
<evidence type="ECO:0000313" key="7">
    <source>
        <dbReference type="EMBL" id="TCK66970.1"/>
    </source>
</evidence>
<keyword evidence="5 6" id="KW-0472">Membrane</keyword>
<dbReference type="Pfam" id="PF03788">
    <property type="entry name" value="LrgA"/>
    <property type="match status" value="1"/>
</dbReference>
<dbReference type="AlphaFoldDB" id="A0A4R1KR70"/>
<dbReference type="OrthoDB" id="385012at2"/>
<dbReference type="RefSeq" id="WP_132302800.1">
    <property type="nucleotide sequence ID" value="NZ_CP170642.1"/>
</dbReference>
<comment type="caution">
    <text evidence="7">The sequence shown here is derived from an EMBL/GenBank/DDBJ whole genome shotgun (WGS) entry which is preliminary data.</text>
</comment>
<keyword evidence="8" id="KW-1185">Reference proteome</keyword>
<feature type="transmembrane region" description="Helical" evidence="6">
    <location>
        <begin position="96"/>
        <end position="118"/>
    </location>
</feature>
<dbReference type="EMBL" id="SMGJ01000009">
    <property type="protein sequence ID" value="TCK66970.1"/>
    <property type="molecule type" value="Genomic_DNA"/>
</dbReference>
<evidence type="ECO:0000256" key="4">
    <source>
        <dbReference type="ARBA" id="ARBA00022989"/>
    </source>
</evidence>
<evidence type="ECO:0000256" key="3">
    <source>
        <dbReference type="ARBA" id="ARBA00022692"/>
    </source>
</evidence>
<dbReference type="InterPro" id="IPR005538">
    <property type="entry name" value="LrgA/CidA"/>
</dbReference>
<dbReference type="GO" id="GO:0005886">
    <property type="term" value="C:plasma membrane"/>
    <property type="evidence" value="ECO:0007669"/>
    <property type="project" value="UniProtKB-SubCell"/>
</dbReference>
<evidence type="ECO:0000256" key="6">
    <source>
        <dbReference type="SAM" id="Phobius"/>
    </source>
</evidence>
<keyword evidence="3 6" id="KW-0812">Transmembrane</keyword>
<gene>
    <name evidence="7" type="ORF">EV692_2244</name>
</gene>
<keyword evidence="2" id="KW-1003">Cell membrane</keyword>
<feature type="transmembrane region" description="Helical" evidence="6">
    <location>
        <begin position="65"/>
        <end position="84"/>
    </location>
</feature>
<organism evidence="7 8">
    <name type="scientific">Lonepinella koalarum</name>
    <dbReference type="NCBI Taxonomy" id="53417"/>
    <lineage>
        <taxon>Bacteria</taxon>
        <taxon>Pseudomonadati</taxon>
        <taxon>Pseudomonadota</taxon>
        <taxon>Gammaproteobacteria</taxon>
        <taxon>Pasteurellales</taxon>
        <taxon>Pasteurellaceae</taxon>
        <taxon>Lonepinella</taxon>
    </lineage>
</organism>
<dbReference type="PANTHER" id="PTHR33931:SF5">
    <property type="entry name" value="UPF0299 MEMBRANE PROTEIN YOHJ"/>
    <property type="match status" value="1"/>
</dbReference>
<dbReference type="Proteomes" id="UP000295496">
    <property type="component" value="Unassembled WGS sequence"/>
</dbReference>
<evidence type="ECO:0000313" key="8">
    <source>
        <dbReference type="Proteomes" id="UP000295496"/>
    </source>
</evidence>
<evidence type="ECO:0000256" key="1">
    <source>
        <dbReference type="ARBA" id="ARBA00004651"/>
    </source>
</evidence>
<reference evidence="7 8" key="1">
    <citation type="submission" date="2019-03" db="EMBL/GenBank/DDBJ databases">
        <title>Genomic Encyclopedia of Type Strains, Phase IV (KMG-IV): sequencing the most valuable type-strain genomes for metagenomic binning, comparative biology and taxonomic classification.</title>
        <authorList>
            <person name="Goeker M."/>
        </authorList>
    </citation>
    <scope>NUCLEOTIDE SEQUENCE [LARGE SCALE GENOMIC DNA]</scope>
    <source>
        <strain evidence="7 8">DSM 10053</strain>
    </source>
</reference>
<evidence type="ECO:0000256" key="2">
    <source>
        <dbReference type="ARBA" id="ARBA00022475"/>
    </source>
</evidence>
<accession>A0A4R1KR70</accession>
<evidence type="ECO:0000256" key="5">
    <source>
        <dbReference type="ARBA" id="ARBA00023136"/>
    </source>
</evidence>
<proteinExistence type="predicted"/>
<dbReference type="NCBIfam" id="NF002494">
    <property type="entry name" value="PRK01821.1"/>
    <property type="match status" value="1"/>
</dbReference>
<dbReference type="PANTHER" id="PTHR33931">
    <property type="entry name" value="HOLIN-LIKE PROTEIN CIDA-RELATED"/>
    <property type="match status" value="1"/>
</dbReference>